<feature type="chain" id="PRO_5012024562" description="Hydrophobin" evidence="1">
    <location>
        <begin position="20"/>
        <end position="116"/>
    </location>
</feature>
<gene>
    <name evidence="2" type="ORF">ASPWEDRAFT_67601</name>
</gene>
<keyword evidence="3" id="KW-1185">Reference proteome</keyword>
<proteinExistence type="predicted"/>
<dbReference type="EMBL" id="KV878211">
    <property type="protein sequence ID" value="OJJ37356.1"/>
    <property type="molecule type" value="Genomic_DNA"/>
</dbReference>
<dbReference type="RefSeq" id="XP_040691032.1">
    <property type="nucleotide sequence ID" value="XM_040838920.1"/>
</dbReference>
<keyword evidence="1" id="KW-0732">Signal</keyword>
<dbReference type="VEuPathDB" id="FungiDB:ASPWEDRAFT_67601"/>
<organism evidence="2 3">
    <name type="scientific">Aspergillus wentii DTO 134E9</name>
    <dbReference type="NCBI Taxonomy" id="1073089"/>
    <lineage>
        <taxon>Eukaryota</taxon>
        <taxon>Fungi</taxon>
        <taxon>Dikarya</taxon>
        <taxon>Ascomycota</taxon>
        <taxon>Pezizomycotina</taxon>
        <taxon>Eurotiomycetes</taxon>
        <taxon>Eurotiomycetidae</taxon>
        <taxon>Eurotiales</taxon>
        <taxon>Aspergillaceae</taxon>
        <taxon>Aspergillus</taxon>
        <taxon>Aspergillus subgen. Cremei</taxon>
    </lineage>
</organism>
<dbReference type="AlphaFoldDB" id="A0A1L9RQW8"/>
<evidence type="ECO:0008006" key="4">
    <source>
        <dbReference type="Google" id="ProtNLM"/>
    </source>
</evidence>
<evidence type="ECO:0000313" key="2">
    <source>
        <dbReference type="EMBL" id="OJJ37356.1"/>
    </source>
</evidence>
<dbReference type="GeneID" id="63754768"/>
<evidence type="ECO:0000313" key="3">
    <source>
        <dbReference type="Proteomes" id="UP000184383"/>
    </source>
</evidence>
<name>A0A1L9RQW8_ASPWE</name>
<sequence length="116" mass="12166">MKFSILTTALALFASQAIAMPAETNSPATETSLDMPTITDLTNFNASEWTTFPLRICIPAICFPISIIGISIPCPLTLVPGINGCTAPSGACCVVIGSAEELAALPQPIMQQQLQQ</sequence>
<feature type="signal peptide" evidence="1">
    <location>
        <begin position="1"/>
        <end position="19"/>
    </location>
</feature>
<evidence type="ECO:0000256" key="1">
    <source>
        <dbReference type="SAM" id="SignalP"/>
    </source>
</evidence>
<protein>
    <recommendedName>
        <fullName evidence="4">Hydrophobin</fullName>
    </recommendedName>
</protein>
<reference evidence="3" key="1">
    <citation type="journal article" date="2017" name="Genome Biol.">
        <title>Comparative genomics reveals high biological diversity and specific adaptations in the industrially and medically important fungal genus Aspergillus.</title>
        <authorList>
            <person name="de Vries R.P."/>
            <person name="Riley R."/>
            <person name="Wiebenga A."/>
            <person name="Aguilar-Osorio G."/>
            <person name="Amillis S."/>
            <person name="Uchima C.A."/>
            <person name="Anderluh G."/>
            <person name="Asadollahi M."/>
            <person name="Askin M."/>
            <person name="Barry K."/>
            <person name="Battaglia E."/>
            <person name="Bayram O."/>
            <person name="Benocci T."/>
            <person name="Braus-Stromeyer S.A."/>
            <person name="Caldana C."/>
            <person name="Canovas D."/>
            <person name="Cerqueira G.C."/>
            <person name="Chen F."/>
            <person name="Chen W."/>
            <person name="Choi C."/>
            <person name="Clum A."/>
            <person name="Dos Santos R.A."/>
            <person name="Damasio A.R."/>
            <person name="Diallinas G."/>
            <person name="Emri T."/>
            <person name="Fekete E."/>
            <person name="Flipphi M."/>
            <person name="Freyberg S."/>
            <person name="Gallo A."/>
            <person name="Gournas C."/>
            <person name="Habgood R."/>
            <person name="Hainaut M."/>
            <person name="Harispe M.L."/>
            <person name="Henrissat B."/>
            <person name="Hilden K.S."/>
            <person name="Hope R."/>
            <person name="Hossain A."/>
            <person name="Karabika E."/>
            <person name="Karaffa L."/>
            <person name="Karanyi Z."/>
            <person name="Krasevec N."/>
            <person name="Kuo A."/>
            <person name="Kusch H."/>
            <person name="LaButti K."/>
            <person name="Lagendijk E.L."/>
            <person name="Lapidus A."/>
            <person name="Levasseur A."/>
            <person name="Lindquist E."/>
            <person name="Lipzen A."/>
            <person name="Logrieco A.F."/>
            <person name="MacCabe A."/>
            <person name="Maekelae M.R."/>
            <person name="Malavazi I."/>
            <person name="Melin P."/>
            <person name="Meyer V."/>
            <person name="Mielnichuk N."/>
            <person name="Miskei M."/>
            <person name="Molnar A.P."/>
            <person name="Mule G."/>
            <person name="Ngan C.Y."/>
            <person name="Orejas M."/>
            <person name="Orosz E."/>
            <person name="Ouedraogo J.P."/>
            <person name="Overkamp K.M."/>
            <person name="Park H.-S."/>
            <person name="Perrone G."/>
            <person name="Piumi F."/>
            <person name="Punt P.J."/>
            <person name="Ram A.F."/>
            <person name="Ramon A."/>
            <person name="Rauscher S."/>
            <person name="Record E."/>
            <person name="Riano-Pachon D.M."/>
            <person name="Robert V."/>
            <person name="Roehrig J."/>
            <person name="Ruller R."/>
            <person name="Salamov A."/>
            <person name="Salih N.S."/>
            <person name="Samson R.A."/>
            <person name="Sandor E."/>
            <person name="Sanguinetti M."/>
            <person name="Schuetze T."/>
            <person name="Sepcic K."/>
            <person name="Shelest E."/>
            <person name="Sherlock G."/>
            <person name="Sophianopoulou V."/>
            <person name="Squina F.M."/>
            <person name="Sun H."/>
            <person name="Susca A."/>
            <person name="Todd R.B."/>
            <person name="Tsang A."/>
            <person name="Unkles S.E."/>
            <person name="van de Wiele N."/>
            <person name="van Rossen-Uffink D."/>
            <person name="Oliveira J.V."/>
            <person name="Vesth T.C."/>
            <person name="Visser J."/>
            <person name="Yu J.-H."/>
            <person name="Zhou M."/>
            <person name="Andersen M.R."/>
            <person name="Archer D.B."/>
            <person name="Baker S.E."/>
            <person name="Benoit I."/>
            <person name="Brakhage A.A."/>
            <person name="Braus G.H."/>
            <person name="Fischer R."/>
            <person name="Frisvad J.C."/>
            <person name="Goldman G.H."/>
            <person name="Houbraken J."/>
            <person name="Oakley B."/>
            <person name="Pocsi I."/>
            <person name="Scazzocchio C."/>
            <person name="Seiboth B."/>
            <person name="vanKuyk P.A."/>
            <person name="Wortman J."/>
            <person name="Dyer P.S."/>
            <person name="Grigoriev I.V."/>
        </authorList>
    </citation>
    <scope>NUCLEOTIDE SEQUENCE [LARGE SCALE GENOMIC DNA]</scope>
    <source>
        <strain evidence="3">DTO 134E9</strain>
    </source>
</reference>
<accession>A0A1L9RQW8</accession>
<dbReference type="Proteomes" id="UP000184383">
    <property type="component" value="Unassembled WGS sequence"/>
</dbReference>